<comment type="subcellular location">
    <subcellularLocation>
        <location evidence="1">Host membrane</location>
    </subcellularLocation>
</comment>
<proteinExistence type="predicted"/>
<evidence type="ECO:0000256" key="1">
    <source>
        <dbReference type="ARBA" id="ARBA00004551"/>
    </source>
</evidence>
<organism evidence="7 9">
    <name type="scientific">Enterobacter asburiae</name>
    <dbReference type="NCBI Taxonomy" id="61645"/>
    <lineage>
        <taxon>Bacteria</taxon>
        <taxon>Pseudomonadati</taxon>
        <taxon>Pseudomonadota</taxon>
        <taxon>Gammaproteobacteria</taxon>
        <taxon>Enterobacterales</taxon>
        <taxon>Enterobacteriaceae</taxon>
        <taxon>Enterobacter</taxon>
        <taxon>Enterobacter cloacae complex</taxon>
    </lineage>
</organism>
<dbReference type="Pfam" id="PF17537">
    <property type="entry name" value="DUF5455"/>
    <property type="match status" value="1"/>
</dbReference>
<keyword evidence="4 6" id="KW-1133">Transmembrane helix</keyword>
<name>A0AAQ0J7G3_ENTAS</name>
<dbReference type="InterPro" id="IPR035210">
    <property type="entry name" value="DUF5455"/>
</dbReference>
<gene>
    <name evidence="7" type="ORF">KZX48_12120</name>
    <name evidence="8" type="ORF">KZX48_12170</name>
</gene>
<reference evidence="7" key="1">
    <citation type="submission" date="2021-07" db="EMBL/GenBank/DDBJ databases">
        <title>Characterization of Emerging Pathogens Carrying KPC-2 Gene in IncP-6 Plasmids Isolated from Urban Sewage in Argentina.</title>
        <authorList>
            <person name="Ghiglione B."/>
            <person name="Haim M.S."/>
            <person name="Dropa M."/>
        </authorList>
    </citation>
    <scope>NUCLEOTIDE SEQUENCE</scope>
    <source>
        <strain evidence="7">WW-19C</strain>
    </source>
</reference>
<protein>
    <submittedName>
        <fullName evidence="7">DUF5455 family protein</fullName>
    </submittedName>
</protein>
<evidence type="ECO:0000256" key="4">
    <source>
        <dbReference type="ARBA" id="ARBA00022989"/>
    </source>
</evidence>
<dbReference type="Proteomes" id="UP000826990">
    <property type="component" value="Chromosome"/>
</dbReference>
<evidence type="ECO:0000313" key="9">
    <source>
        <dbReference type="Proteomes" id="UP000826990"/>
    </source>
</evidence>
<evidence type="ECO:0000256" key="5">
    <source>
        <dbReference type="ARBA" id="ARBA00023136"/>
    </source>
</evidence>
<dbReference type="AlphaFoldDB" id="A0AAQ0J7G3"/>
<feature type="transmembrane region" description="Helical" evidence="6">
    <location>
        <begin position="38"/>
        <end position="58"/>
    </location>
</feature>
<evidence type="ECO:0000313" key="8">
    <source>
        <dbReference type="EMBL" id="QYD24827.1"/>
    </source>
</evidence>
<dbReference type="GO" id="GO:0033644">
    <property type="term" value="C:host cell membrane"/>
    <property type="evidence" value="ECO:0007669"/>
    <property type="project" value="UniProtKB-SubCell"/>
</dbReference>
<feature type="transmembrane region" description="Helical" evidence="6">
    <location>
        <begin position="6"/>
        <end position="26"/>
    </location>
</feature>
<dbReference type="RefSeq" id="WP_024552734.1">
    <property type="nucleotide sequence ID" value="NZ_CP080107.1"/>
</dbReference>
<evidence type="ECO:0000256" key="3">
    <source>
        <dbReference type="ARBA" id="ARBA00022870"/>
    </source>
</evidence>
<evidence type="ECO:0000256" key="2">
    <source>
        <dbReference type="ARBA" id="ARBA00022692"/>
    </source>
</evidence>
<evidence type="ECO:0000313" key="7">
    <source>
        <dbReference type="EMBL" id="QYD24817.1"/>
    </source>
</evidence>
<sequence>MPFLLGIPALLRFLIGLVPLSLGYIASFLARLATKTGIIAFALVTLITSTVLLLVQYLSEITFSSLPADFSHLIASVLPDHFHACVNVIMVTRISVLIFDLKEKFLDYANRVI</sequence>
<dbReference type="EMBL" id="CP080107">
    <property type="protein sequence ID" value="QYD24817.1"/>
    <property type="molecule type" value="Genomic_DNA"/>
</dbReference>
<keyword evidence="2 6" id="KW-0812">Transmembrane</keyword>
<evidence type="ECO:0000256" key="6">
    <source>
        <dbReference type="SAM" id="Phobius"/>
    </source>
</evidence>
<dbReference type="EMBL" id="CP080107">
    <property type="protein sequence ID" value="QYD24827.1"/>
    <property type="molecule type" value="Genomic_DNA"/>
</dbReference>
<keyword evidence="5 6" id="KW-0472">Membrane</keyword>
<keyword evidence="3" id="KW-1043">Host membrane</keyword>
<accession>A0AAQ0J7G3</accession>